<name>A0A414Y743_9BACT</name>
<feature type="transmembrane region" description="Helical" evidence="1">
    <location>
        <begin position="16"/>
        <end position="33"/>
    </location>
</feature>
<comment type="caution">
    <text evidence="2">The sequence shown here is derived from an EMBL/GenBank/DDBJ whole genome shotgun (WGS) entry which is preliminary data.</text>
</comment>
<keyword evidence="1" id="KW-0812">Transmembrane</keyword>
<dbReference type="EMBL" id="QRKB01000021">
    <property type="protein sequence ID" value="RHH81966.1"/>
    <property type="molecule type" value="Genomic_DNA"/>
</dbReference>
<evidence type="ECO:0000313" key="3">
    <source>
        <dbReference type="Proteomes" id="UP000284548"/>
    </source>
</evidence>
<keyword evidence="1" id="KW-0472">Membrane</keyword>
<organism evidence="2 3">
    <name type="scientific">Segatella copri</name>
    <dbReference type="NCBI Taxonomy" id="165179"/>
    <lineage>
        <taxon>Bacteria</taxon>
        <taxon>Pseudomonadati</taxon>
        <taxon>Bacteroidota</taxon>
        <taxon>Bacteroidia</taxon>
        <taxon>Bacteroidales</taxon>
        <taxon>Prevotellaceae</taxon>
        <taxon>Segatella</taxon>
    </lineage>
</organism>
<proteinExistence type="predicted"/>
<evidence type="ECO:0000256" key="1">
    <source>
        <dbReference type="SAM" id="Phobius"/>
    </source>
</evidence>
<gene>
    <name evidence="2" type="ORF">DW192_08980</name>
</gene>
<sequence length="68" mass="7872">MIDVTFSQLILRDSGISVHLMVVVMVKQLTVWVSERRRSFTIFTSYLAEMKERLLAIGVTHIEMDNTD</sequence>
<keyword evidence="1" id="KW-1133">Transmembrane helix</keyword>
<protein>
    <submittedName>
        <fullName evidence="2">Uncharacterized protein</fullName>
    </submittedName>
</protein>
<accession>A0A414Y743</accession>
<dbReference type="AlphaFoldDB" id="A0A414Y743"/>
<reference evidence="2 3" key="1">
    <citation type="submission" date="2018-08" db="EMBL/GenBank/DDBJ databases">
        <title>A genome reference for cultivated species of the human gut microbiota.</title>
        <authorList>
            <person name="Zou Y."/>
            <person name="Xue W."/>
            <person name="Luo G."/>
        </authorList>
    </citation>
    <scope>NUCLEOTIDE SEQUENCE [LARGE SCALE GENOMIC DNA]</scope>
    <source>
        <strain evidence="2 3">AM16-54</strain>
    </source>
</reference>
<dbReference type="Proteomes" id="UP000284548">
    <property type="component" value="Unassembled WGS sequence"/>
</dbReference>
<evidence type="ECO:0000313" key="2">
    <source>
        <dbReference type="EMBL" id="RHH81966.1"/>
    </source>
</evidence>